<dbReference type="AlphaFoldDB" id="A0A7X6RK91"/>
<comment type="caution">
    <text evidence="2">The sequence shown here is derived from an EMBL/GenBank/DDBJ whole genome shotgun (WGS) entry which is preliminary data.</text>
</comment>
<keyword evidence="1" id="KW-0472">Membrane</keyword>
<keyword evidence="1" id="KW-1133">Transmembrane helix</keyword>
<evidence type="ECO:0000313" key="2">
    <source>
        <dbReference type="EMBL" id="NKY89001.1"/>
    </source>
</evidence>
<feature type="transmembrane region" description="Helical" evidence="1">
    <location>
        <begin position="26"/>
        <end position="48"/>
    </location>
</feature>
<reference evidence="2 3" key="1">
    <citation type="submission" date="2020-04" db="EMBL/GenBank/DDBJ databases">
        <title>MicrobeNet Type strains.</title>
        <authorList>
            <person name="Nicholson A.C."/>
        </authorList>
    </citation>
    <scope>NUCLEOTIDE SEQUENCE [LARGE SCALE GENOMIC DNA]</scope>
    <source>
        <strain evidence="2 3">DSM 44445</strain>
    </source>
</reference>
<organism evidence="2 3">
    <name type="scientific">Nocardia veterana</name>
    <dbReference type="NCBI Taxonomy" id="132249"/>
    <lineage>
        <taxon>Bacteria</taxon>
        <taxon>Bacillati</taxon>
        <taxon>Actinomycetota</taxon>
        <taxon>Actinomycetes</taxon>
        <taxon>Mycobacteriales</taxon>
        <taxon>Nocardiaceae</taxon>
        <taxon>Nocardia</taxon>
    </lineage>
</organism>
<evidence type="ECO:0000256" key="1">
    <source>
        <dbReference type="SAM" id="Phobius"/>
    </source>
</evidence>
<dbReference type="EMBL" id="JAAXPE010000038">
    <property type="protein sequence ID" value="NKY89001.1"/>
    <property type="molecule type" value="Genomic_DNA"/>
</dbReference>
<dbReference type="RefSeq" id="WP_157171567.1">
    <property type="nucleotide sequence ID" value="NZ_CAWPHS010000032.1"/>
</dbReference>
<dbReference type="Proteomes" id="UP000523447">
    <property type="component" value="Unassembled WGS sequence"/>
</dbReference>
<keyword evidence="1" id="KW-0812">Transmembrane</keyword>
<keyword evidence="3" id="KW-1185">Reference proteome</keyword>
<name>A0A7X6RK91_9NOCA</name>
<sequence>MSAPNNQGSVSERTAREKGTPVVNGIIAVVGTLASNLGTIITGLINLLL</sequence>
<proteinExistence type="predicted"/>
<gene>
    <name evidence="2" type="ORF">HGA07_25735</name>
</gene>
<accession>A0A7X6RK91</accession>
<evidence type="ECO:0000313" key="3">
    <source>
        <dbReference type="Proteomes" id="UP000523447"/>
    </source>
</evidence>
<protein>
    <submittedName>
        <fullName evidence="2">Uncharacterized protein</fullName>
    </submittedName>
</protein>